<proteinExistence type="predicted"/>
<name>A0A6G1CYD1_9ORYZ</name>
<reference evidence="1 2" key="1">
    <citation type="submission" date="2019-11" db="EMBL/GenBank/DDBJ databases">
        <title>Whole genome sequence of Oryza granulata.</title>
        <authorList>
            <person name="Li W."/>
        </authorList>
    </citation>
    <scope>NUCLEOTIDE SEQUENCE [LARGE SCALE GENOMIC DNA]</scope>
    <source>
        <strain evidence="2">cv. Menghai</strain>
        <tissue evidence="1">Leaf</tissue>
    </source>
</reference>
<gene>
    <name evidence="1" type="ORF">E2562_038699</name>
</gene>
<comment type="caution">
    <text evidence="1">The sequence shown here is derived from an EMBL/GenBank/DDBJ whole genome shotgun (WGS) entry which is preliminary data.</text>
</comment>
<sequence length="84" mass="8632">MAFPASSLANVAAEGELRWWAEGQCSSGSTTLVEGNGSGRAALVEASRAKVGAVGSAPWARSLGCRGEKDKTKKGSHSIYFMAA</sequence>
<evidence type="ECO:0000313" key="1">
    <source>
        <dbReference type="EMBL" id="KAF0904914.1"/>
    </source>
</evidence>
<evidence type="ECO:0000313" key="2">
    <source>
        <dbReference type="Proteomes" id="UP000479710"/>
    </source>
</evidence>
<organism evidence="1 2">
    <name type="scientific">Oryza meyeriana var. granulata</name>
    <dbReference type="NCBI Taxonomy" id="110450"/>
    <lineage>
        <taxon>Eukaryota</taxon>
        <taxon>Viridiplantae</taxon>
        <taxon>Streptophyta</taxon>
        <taxon>Embryophyta</taxon>
        <taxon>Tracheophyta</taxon>
        <taxon>Spermatophyta</taxon>
        <taxon>Magnoliopsida</taxon>
        <taxon>Liliopsida</taxon>
        <taxon>Poales</taxon>
        <taxon>Poaceae</taxon>
        <taxon>BOP clade</taxon>
        <taxon>Oryzoideae</taxon>
        <taxon>Oryzeae</taxon>
        <taxon>Oryzinae</taxon>
        <taxon>Oryza</taxon>
        <taxon>Oryza meyeriana</taxon>
    </lineage>
</organism>
<accession>A0A6G1CYD1</accession>
<dbReference type="AlphaFoldDB" id="A0A6G1CYD1"/>
<dbReference type="EMBL" id="SPHZ02000008">
    <property type="protein sequence ID" value="KAF0904914.1"/>
    <property type="molecule type" value="Genomic_DNA"/>
</dbReference>
<protein>
    <submittedName>
        <fullName evidence="1">Uncharacterized protein</fullName>
    </submittedName>
</protein>
<keyword evidence="2" id="KW-1185">Reference proteome</keyword>
<dbReference type="Proteomes" id="UP000479710">
    <property type="component" value="Unassembled WGS sequence"/>
</dbReference>